<comment type="caution">
    <text evidence="10">The sequence shown here is derived from an EMBL/GenBank/DDBJ whole genome shotgun (WGS) entry which is preliminary data.</text>
</comment>
<keyword evidence="6" id="KW-0283">Flagellar rotation</keyword>
<dbReference type="PANTHER" id="PTHR43693">
    <property type="entry name" value="PROTEIN PHOSPHATASE CHEZ"/>
    <property type="match status" value="1"/>
</dbReference>
<reference evidence="11" key="1">
    <citation type="journal article" date="2019" name="Int. J. Syst. Evol. Microbiol.">
        <title>The Global Catalogue of Microorganisms (GCM) 10K type strain sequencing project: providing services to taxonomists for standard genome sequencing and annotation.</title>
        <authorList>
            <consortium name="The Broad Institute Genomics Platform"/>
            <consortium name="The Broad Institute Genome Sequencing Center for Infectious Disease"/>
            <person name="Wu L."/>
            <person name="Ma J."/>
        </authorList>
    </citation>
    <scope>NUCLEOTIDE SEQUENCE [LARGE SCALE GENOMIC DNA]</scope>
    <source>
        <strain evidence="11">JCM 18715</strain>
    </source>
</reference>
<dbReference type="SUPFAM" id="SSF75708">
    <property type="entry name" value="Chemotaxis phosphatase CheZ"/>
    <property type="match status" value="1"/>
</dbReference>
<keyword evidence="8" id="KW-0904">Protein phosphatase</keyword>
<keyword evidence="5" id="KW-0145">Chemotaxis</keyword>
<dbReference type="Pfam" id="PF04344">
    <property type="entry name" value="CheZ"/>
    <property type="match status" value="1"/>
</dbReference>
<evidence type="ECO:0000256" key="7">
    <source>
        <dbReference type="ARBA" id="ARBA00022801"/>
    </source>
</evidence>
<dbReference type="InterPro" id="IPR050992">
    <property type="entry name" value="CheZ_family_phosphatases"/>
</dbReference>
<dbReference type="PANTHER" id="PTHR43693:SF1">
    <property type="entry name" value="PROTEIN PHOSPHATASE CHEZ"/>
    <property type="match status" value="1"/>
</dbReference>
<dbReference type="EMBL" id="BAABLD010000002">
    <property type="protein sequence ID" value="GAA5158265.1"/>
    <property type="molecule type" value="Genomic_DNA"/>
</dbReference>
<comment type="similarity">
    <text evidence="2">Belongs to the CheZ family.</text>
</comment>
<evidence type="ECO:0000256" key="1">
    <source>
        <dbReference type="ARBA" id="ARBA00004496"/>
    </source>
</evidence>
<evidence type="ECO:0000256" key="3">
    <source>
        <dbReference type="ARBA" id="ARBA00018484"/>
    </source>
</evidence>
<organism evidence="10 11">
    <name type="scientific">Viridibacterium curvum</name>
    <dbReference type="NCBI Taxonomy" id="1101404"/>
    <lineage>
        <taxon>Bacteria</taxon>
        <taxon>Pseudomonadati</taxon>
        <taxon>Pseudomonadota</taxon>
        <taxon>Betaproteobacteria</taxon>
        <taxon>Rhodocyclales</taxon>
        <taxon>Rhodocyclaceae</taxon>
        <taxon>Viridibacterium</taxon>
    </lineage>
</organism>
<evidence type="ECO:0000256" key="4">
    <source>
        <dbReference type="ARBA" id="ARBA00022490"/>
    </source>
</evidence>
<keyword evidence="4" id="KW-0963">Cytoplasm</keyword>
<evidence type="ECO:0000256" key="8">
    <source>
        <dbReference type="ARBA" id="ARBA00022912"/>
    </source>
</evidence>
<keyword evidence="7" id="KW-0378">Hydrolase</keyword>
<protein>
    <recommendedName>
        <fullName evidence="3">Protein phosphatase CheZ</fullName>
    </recommendedName>
    <alternativeName>
        <fullName evidence="9">Chemotaxis protein CheZ</fullName>
    </alternativeName>
</protein>
<dbReference type="NCBIfam" id="NF008368">
    <property type="entry name" value="PRK11166.1"/>
    <property type="match status" value="1"/>
</dbReference>
<comment type="subcellular location">
    <subcellularLocation>
        <location evidence="1">Cytoplasm</location>
    </subcellularLocation>
</comment>
<name>A0ABP9Q867_9RHOO</name>
<evidence type="ECO:0000256" key="5">
    <source>
        <dbReference type="ARBA" id="ARBA00022500"/>
    </source>
</evidence>
<evidence type="ECO:0000313" key="11">
    <source>
        <dbReference type="Proteomes" id="UP001500547"/>
    </source>
</evidence>
<accession>A0ABP9Q867</accession>
<sequence length="310" mass="33852">MAKRLTTDEAGDNADLQALFDSITETSTKPQLEVVASADGAGDNDELQDLFDSVASSQGKPVAAAAPAAPTAKLDESGDSSELEELFDQVSSKAGASTDADHTVLDDEVRQDKAFNRIGQMTRLLHDTIRELGYDRMLSETAQKLPDARQRLSYISQMTEQAASRVLNATDVAKPVQDKVEAHATALNKRWEMLYAKQLSVDEFKQLAAETREFIGQTAQDSKLVNAQLMEIIMAQDFQDLTGQVIKKIVDMAATLEAELLKALIEFVPENKRTPEHEGLLNGPVINAEGRTDVVTGQEQVDDLLESLGF</sequence>
<dbReference type="Gene3D" id="1.10.287.500">
    <property type="entry name" value="Helix hairpin bin"/>
    <property type="match status" value="1"/>
</dbReference>
<dbReference type="Proteomes" id="UP001500547">
    <property type="component" value="Unassembled WGS sequence"/>
</dbReference>
<evidence type="ECO:0000313" key="10">
    <source>
        <dbReference type="EMBL" id="GAA5158265.1"/>
    </source>
</evidence>
<dbReference type="InterPro" id="IPR007439">
    <property type="entry name" value="Chemotax_Pase_CheZ"/>
</dbReference>
<evidence type="ECO:0000256" key="2">
    <source>
        <dbReference type="ARBA" id="ARBA00005908"/>
    </source>
</evidence>
<evidence type="ECO:0000256" key="9">
    <source>
        <dbReference type="ARBA" id="ARBA00029599"/>
    </source>
</evidence>
<keyword evidence="11" id="KW-1185">Reference proteome</keyword>
<proteinExistence type="inferred from homology"/>
<gene>
    <name evidence="10" type="ORF">GCM10025770_02490</name>
</gene>
<dbReference type="RefSeq" id="WP_345531006.1">
    <property type="nucleotide sequence ID" value="NZ_BAABLD010000002.1"/>
</dbReference>
<evidence type="ECO:0000256" key="6">
    <source>
        <dbReference type="ARBA" id="ARBA00022779"/>
    </source>
</evidence>